<dbReference type="NCBIfam" id="TIGR00784">
    <property type="entry name" value="citMHS"/>
    <property type="match status" value="1"/>
</dbReference>
<feature type="transmembrane region" description="Helical" evidence="6">
    <location>
        <begin position="394"/>
        <end position="413"/>
    </location>
</feature>
<keyword evidence="2" id="KW-0813">Transport</keyword>
<dbReference type="STRING" id="1855912.LuPra_05357"/>
<dbReference type="GO" id="GO:0015128">
    <property type="term" value="F:gluconate transmembrane transporter activity"/>
    <property type="evidence" value="ECO:0007669"/>
    <property type="project" value="InterPro"/>
</dbReference>
<evidence type="ECO:0000259" key="7">
    <source>
        <dbReference type="Pfam" id="PF03600"/>
    </source>
</evidence>
<dbReference type="GO" id="GO:0005886">
    <property type="term" value="C:plasma membrane"/>
    <property type="evidence" value="ECO:0007669"/>
    <property type="project" value="TreeGrafter"/>
</dbReference>
<dbReference type="InterPro" id="IPR014738">
    <property type="entry name" value="Citrate_transporter"/>
</dbReference>
<comment type="subcellular location">
    <subcellularLocation>
        <location evidence="1">Membrane</location>
        <topology evidence="1">Multi-pass membrane protein</topology>
    </subcellularLocation>
</comment>
<feature type="transmembrane region" description="Helical" evidence="6">
    <location>
        <begin position="99"/>
        <end position="126"/>
    </location>
</feature>
<dbReference type="PANTHER" id="PTHR30354:SF26">
    <property type="entry name" value="TRANSPORTER, PUTATIVE-RELATED"/>
    <property type="match status" value="1"/>
</dbReference>
<dbReference type="RefSeq" id="WP_110173571.1">
    <property type="nucleotide sequence ID" value="NZ_CP015136.1"/>
</dbReference>
<evidence type="ECO:0000256" key="5">
    <source>
        <dbReference type="ARBA" id="ARBA00023136"/>
    </source>
</evidence>
<protein>
    <submittedName>
        <fullName evidence="8">Citrate transporter</fullName>
    </submittedName>
</protein>
<dbReference type="OrthoDB" id="5329450at2"/>
<keyword evidence="9" id="KW-1185">Reference proteome</keyword>
<dbReference type="EMBL" id="CP015136">
    <property type="protein sequence ID" value="AMY12085.1"/>
    <property type="molecule type" value="Genomic_DNA"/>
</dbReference>
<evidence type="ECO:0000256" key="6">
    <source>
        <dbReference type="SAM" id="Phobius"/>
    </source>
</evidence>
<dbReference type="InterPro" id="IPR003474">
    <property type="entry name" value="Glcn_transporter"/>
</dbReference>
<reference evidence="8 9" key="1">
    <citation type="journal article" date="2016" name="Genome Announc.">
        <title>First Complete Genome Sequence of a Subdivision 6 Acidobacterium Strain.</title>
        <authorList>
            <person name="Huang S."/>
            <person name="Vieira S."/>
            <person name="Bunk B."/>
            <person name="Riedel T."/>
            <person name="Sproer C."/>
            <person name="Overmann J."/>
        </authorList>
    </citation>
    <scope>NUCLEOTIDE SEQUENCE [LARGE SCALE GENOMIC DNA]</scope>
    <source>
        <strain evidence="9">DSM 100886 HEG_-6_39</strain>
    </source>
</reference>
<sequence length="442" mass="46092">MLATIGFVTVLILLVLLASRRVTPVVGLVGVPILAAIVSGHGASVGQYVTSGLQQTAPVVATFVFAILFFGLMTDAGLLDPVVNGVLRAIGTNPTRIVAGSAVLAAAVHLDGAGAVTFLVTIPPLVPVYERLRMDKRVLACVVAMAAGVMNIVPWGGPLLRAAASLHVPVTDLFRPLLPVMAVGLSFVFATALWLGRRETRRLAAMPASIEDATVPGRARSTIGESRLTEDELVLRRPSRFWWNVLITVMLLVAMVAEWVPPAVAFMVGTVLALLLNYPDTAMQRIRVDAHARSALMMATVLMGAGAFIGVMKGSGMLDAMAVAAVRAVPAGGGSHIPVLLGLLSMPLSLLFDPDSFYFGVLPVVAQAAAAFGIPGVQVGQAALLGQMTTGFPVSPLTPSTFLLVGLTGVDLADHQRFSIPFLLATTIVMTAACVVLGVFPL</sequence>
<dbReference type="GO" id="GO:0015137">
    <property type="term" value="F:citrate transmembrane transporter activity"/>
    <property type="evidence" value="ECO:0007669"/>
    <property type="project" value="InterPro"/>
</dbReference>
<feature type="domain" description="Citrate transporter-like" evidence="7">
    <location>
        <begin position="13"/>
        <end position="376"/>
    </location>
</feature>
<feature type="transmembrane region" description="Helical" evidence="6">
    <location>
        <begin position="263"/>
        <end position="283"/>
    </location>
</feature>
<gene>
    <name evidence="8" type="primary">citN</name>
    <name evidence="8" type="ORF">LuPra_05357</name>
</gene>
<feature type="transmembrane region" description="Helical" evidence="6">
    <location>
        <begin position="241"/>
        <end position="257"/>
    </location>
</feature>
<keyword evidence="5 6" id="KW-0472">Membrane</keyword>
<keyword evidence="4 6" id="KW-1133">Transmembrane helix</keyword>
<keyword evidence="3 6" id="KW-0812">Transmembrane</keyword>
<evidence type="ECO:0000256" key="4">
    <source>
        <dbReference type="ARBA" id="ARBA00022989"/>
    </source>
</evidence>
<accession>A0A143PTV8</accession>
<proteinExistence type="predicted"/>
<feature type="transmembrane region" description="Helical" evidence="6">
    <location>
        <begin position="177"/>
        <end position="196"/>
    </location>
</feature>
<evidence type="ECO:0000313" key="9">
    <source>
        <dbReference type="Proteomes" id="UP000076079"/>
    </source>
</evidence>
<name>A0A143PTV8_LUTPR</name>
<feature type="transmembrane region" description="Helical" evidence="6">
    <location>
        <begin position="31"/>
        <end position="50"/>
    </location>
</feature>
<feature type="transmembrane region" description="Helical" evidence="6">
    <location>
        <begin position="420"/>
        <end position="440"/>
    </location>
</feature>
<feature type="transmembrane region" description="Helical" evidence="6">
    <location>
        <begin position="138"/>
        <end position="157"/>
    </location>
</feature>
<dbReference type="PANTHER" id="PTHR30354">
    <property type="entry name" value="GNT FAMILY GLUCONATE TRANSPORTER"/>
    <property type="match status" value="1"/>
</dbReference>
<evidence type="ECO:0000313" key="8">
    <source>
        <dbReference type="EMBL" id="AMY12085.1"/>
    </source>
</evidence>
<dbReference type="PATRIC" id="fig|1813736.3.peg.5636"/>
<evidence type="ECO:0000256" key="3">
    <source>
        <dbReference type="ARBA" id="ARBA00022692"/>
    </source>
</evidence>
<dbReference type="KEGG" id="abac:LuPra_05357"/>
<feature type="transmembrane region" description="Helical" evidence="6">
    <location>
        <begin position="295"/>
        <end position="312"/>
    </location>
</feature>
<evidence type="ECO:0000256" key="1">
    <source>
        <dbReference type="ARBA" id="ARBA00004141"/>
    </source>
</evidence>
<feature type="transmembrane region" description="Helical" evidence="6">
    <location>
        <begin position="324"/>
        <end position="344"/>
    </location>
</feature>
<dbReference type="AlphaFoldDB" id="A0A143PTV8"/>
<feature type="transmembrane region" description="Helical" evidence="6">
    <location>
        <begin position="57"/>
        <end position="79"/>
    </location>
</feature>
<organism evidence="8 9">
    <name type="scientific">Luteitalea pratensis</name>
    <dbReference type="NCBI Taxonomy" id="1855912"/>
    <lineage>
        <taxon>Bacteria</taxon>
        <taxon>Pseudomonadati</taxon>
        <taxon>Acidobacteriota</taxon>
        <taxon>Vicinamibacteria</taxon>
        <taxon>Vicinamibacterales</taxon>
        <taxon>Vicinamibacteraceae</taxon>
        <taxon>Luteitalea</taxon>
    </lineage>
</organism>
<feature type="transmembrane region" description="Helical" evidence="6">
    <location>
        <begin position="356"/>
        <end position="374"/>
    </location>
</feature>
<evidence type="ECO:0000256" key="2">
    <source>
        <dbReference type="ARBA" id="ARBA00022448"/>
    </source>
</evidence>
<dbReference type="Pfam" id="PF03600">
    <property type="entry name" value="CitMHS"/>
    <property type="match status" value="1"/>
</dbReference>
<dbReference type="InterPro" id="IPR004680">
    <property type="entry name" value="Cit_transptr-like_dom"/>
</dbReference>
<reference evidence="9" key="2">
    <citation type="submission" date="2016-04" db="EMBL/GenBank/DDBJ databases">
        <title>First Complete Genome Sequence of a Subdivision 6 Acidobacterium.</title>
        <authorList>
            <person name="Huang S."/>
            <person name="Vieira S."/>
            <person name="Bunk B."/>
            <person name="Riedel T."/>
            <person name="Sproeer C."/>
            <person name="Overmann J."/>
        </authorList>
    </citation>
    <scope>NUCLEOTIDE SEQUENCE [LARGE SCALE GENOMIC DNA]</scope>
    <source>
        <strain evidence="9">DSM 100886 HEG_-6_39</strain>
    </source>
</reference>
<dbReference type="Proteomes" id="UP000076079">
    <property type="component" value="Chromosome"/>
</dbReference>